<sequence length="282" mass="31567">MSEYGATGGKNGAKGEKETPAPNKKENGDTTGNSKLHDLQQLGNADIPTGNMEMPHDQSLWAPQTLPFWSRPSPPLPWEQEGETPKRSMRGDKNPPGSQGLWMTATSTWRRMRGTPHSRHPDGVQMPGGKRKRGCNKKFNCSRDKCPSSSPNQCQRRPKSNHHLGSMPEFRSHQEEHCWEVQVLDHDVEARLQAVQQSKRKVSPLQQLSLARKLPAKVMPGNHPRHEVNRAAGTCMVIRGLIDLGCSKYLMHPPVAEGLALKLKQLKRPIQFEQMDMSVMNG</sequence>
<gene>
    <name evidence="1" type="ORF">K3G42_025041</name>
</gene>
<evidence type="ECO:0000313" key="2">
    <source>
        <dbReference type="Proteomes" id="UP000827872"/>
    </source>
</evidence>
<name>A0ACB8FIH5_9SAUR</name>
<organism evidence="1 2">
    <name type="scientific">Sphaerodactylus townsendi</name>
    <dbReference type="NCBI Taxonomy" id="933632"/>
    <lineage>
        <taxon>Eukaryota</taxon>
        <taxon>Metazoa</taxon>
        <taxon>Chordata</taxon>
        <taxon>Craniata</taxon>
        <taxon>Vertebrata</taxon>
        <taxon>Euteleostomi</taxon>
        <taxon>Lepidosauria</taxon>
        <taxon>Squamata</taxon>
        <taxon>Bifurcata</taxon>
        <taxon>Gekkota</taxon>
        <taxon>Sphaerodactylidae</taxon>
        <taxon>Sphaerodactylus</taxon>
    </lineage>
</organism>
<evidence type="ECO:0000313" key="1">
    <source>
        <dbReference type="EMBL" id="KAH8005218.1"/>
    </source>
</evidence>
<protein>
    <submittedName>
        <fullName evidence="1">Uncharacterized protein</fullName>
    </submittedName>
</protein>
<dbReference type="Proteomes" id="UP000827872">
    <property type="component" value="Linkage Group LG04"/>
</dbReference>
<keyword evidence="2" id="KW-1185">Reference proteome</keyword>
<reference evidence="1" key="1">
    <citation type="submission" date="2021-08" db="EMBL/GenBank/DDBJ databases">
        <title>The first chromosome-level gecko genome reveals the dynamic sex chromosomes of Neotropical dwarf geckos (Sphaerodactylidae: Sphaerodactylus).</title>
        <authorList>
            <person name="Pinto B.J."/>
            <person name="Keating S.E."/>
            <person name="Gamble T."/>
        </authorList>
    </citation>
    <scope>NUCLEOTIDE SEQUENCE</scope>
    <source>
        <strain evidence="1">TG3544</strain>
    </source>
</reference>
<comment type="caution">
    <text evidence="1">The sequence shown here is derived from an EMBL/GenBank/DDBJ whole genome shotgun (WGS) entry which is preliminary data.</text>
</comment>
<dbReference type="EMBL" id="CM037617">
    <property type="protein sequence ID" value="KAH8005218.1"/>
    <property type="molecule type" value="Genomic_DNA"/>
</dbReference>
<proteinExistence type="predicted"/>
<accession>A0ACB8FIH5</accession>